<name>A0ABY7NVJ9_9SPHN</name>
<feature type="region of interest" description="Disordered" evidence="1">
    <location>
        <begin position="170"/>
        <end position="196"/>
    </location>
</feature>
<feature type="transmembrane region" description="Helical" evidence="2">
    <location>
        <begin position="55"/>
        <end position="74"/>
    </location>
</feature>
<evidence type="ECO:0000313" key="4">
    <source>
        <dbReference type="Proteomes" id="UP001210865"/>
    </source>
</evidence>
<reference evidence="3 4" key="1">
    <citation type="submission" date="2022-12" db="EMBL/GenBank/DDBJ databases">
        <title>Sphingomonas abieness sp. nov., an endophytic bacterium isolated from Abies koreana.</title>
        <authorList>
            <person name="Jiang L."/>
            <person name="Lee J."/>
        </authorList>
    </citation>
    <scope>NUCLEOTIDE SEQUENCE [LARGE SCALE GENOMIC DNA]</scope>
    <source>
        <strain evidence="4">PAMB 00755</strain>
    </source>
</reference>
<keyword evidence="4" id="KW-1185">Reference proteome</keyword>
<organism evidence="3 4">
    <name type="scientific">Sphingomonas abietis</name>
    <dbReference type="NCBI Taxonomy" id="3012344"/>
    <lineage>
        <taxon>Bacteria</taxon>
        <taxon>Pseudomonadati</taxon>
        <taxon>Pseudomonadota</taxon>
        <taxon>Alphaproteobacteria</taxon>
        <taxon>Sphingomonadales</taxon>
        <taxon>Sphingomonadaceae</taxon>
        <taxon>Sphingomonas</taxon>
    </lineage>
</organism>
<dbReference type="SUPFAM" id="SSF50346">
    <property type="entry name" value="PRC-barrel domain"/>
    <property type="match status" value="1"/>
</dbReference>
<proteinExistence type="predicted"/>
<dbReference type="InterPro" id="IPR011033">
    <property type="entry name" value="PRC_barrel-like_sf"/>
</dbReference>
<keyword evidence="2" id="KW-1133">Transmembrane helix</keyword>
<keyword evidence="2" id="KW-0472">Membrane</keyword>
<accession>A0ABY7NVJ9</accession>
<feature type="compositionally biased region" description="Basic and acidic residues" evidence="1">
    <location>
        <begin position="179"/>
        <end position="189"/>
    </location>
</feature>
<feature type="transmembrane region" description="Helical" evidence="2">
    <location>
        <begin position="31"/>
        <end position="49"/>
    </location>
</feature>
<dbReference type="RefSeq" id="WP_270079073.1">
    <property type="nucleotide sequence ID" value="NZ_CP115174.1"/>
</dbReference>
<sequence length="196" mass="20904">MEEIAGWIAPAATMIAAVMTAANLGTRVTGWGFVVFTIGAIGWCVEAILTHQPNLLWSNAFLGVVDVVGVYRWLGQRAKLEDGARAAVEKSGSNHNPLFPVMSLEGRPVEGSDGQTFAHIVGAMAECASGRIAYLVVRRGTSTGLGAALRAISWEDMQAGETFRTRLSPNEIDQLPTVDPRDWPEREPRAVAGSGG</sequence>
<dbReference type="Proteomes" id="UP001210865">
    <property type="component" value="Chromosome"/>
</dbReference>
<evidence type="ECO:0000313" key="3">
    <source>
        <dbReference type="EMBL" id="WBO24451.1"/>
    </source>
</evidence>
<gene>
    <name evidence="3" type="ORF">PBT88_10280</name>
</gene>
<evidence type="ECO:0000256" key="2">
    <source>
        <dbReference type="SAM" id="Phobius"/>
    </source>
</evidence>
<protein>
    <submittedName>
        <fullName evidence="3">PRC-barrel domain containing protein</fullName>
    </submittedName>
</protein>
<evidence type="ECO:0000256" key="1">
    <source>
        <dbReference type="SAM" id="MobiDB-lite"/>
    </source>
</evidence>
<dbReference type="EMBL" id="CP115174">
    <property type="protein sequence ID" value="WBO24451.1"/>
    <property type="molecule type" value="Genomic_DNA"/>
</dbReference>
<dbReference type="Gene3D" id="2.30.30.240">
    <property type="entry name" value="PRC-barrel domain"/>
    <property type="match status" value="1"/>
</dbReference>
<keyword evidence="2" id="KW-0812">Transmembrane</keyword>
<feature type="transmembrane region" description="Helical" evidence="2">
    <location>
        <begin position="6"/>
        <end position="24"/>
    </location>
</feature>